<comment type="caution">
    <text evidence="1">The sequence shown here is derived from an EMBL/GenBank/DDBJ whole genome shotgun (WGS) entry which is preliminary data.</text>
</comment>
<dbReference type="Proteomes" id="UP000006443">
    <property type="component" value="Unassembled WGS sequence"/>
</dbReference>
<organism evidence="1 2">
    <name type="scientific">Dethiobacter alkaliphilus AHT 1</name>
    <dbReference type="NCBI Taxonomy" id="555088"/>
    <lineage>
        <taxon>Bacteria</taxon>
        <taxon>Bacillati</taxon>
        <taxon>Bacillota</taxon>
        <taxon>Dethiobacteria</taxon>
        <taxon>Dethiobacterales</taxon>
        <taxon>Dethiobacteraceae</taxon>
        <taxon>Dethiobacter</taxon>
    </lineage>
</organism>
<dbReference type="STRING" id="555088.DealDRAFT_2849"/>
<dbReference type="OrthoDB" id="3035849at2"/>
<dbReference type="RefSeq" id="WP_008518643.1">
    <property type="nucleotide sequence ID" value="NZ_ACJM01000020.1"/>
</dbReference>
<accession>C0GK40</accession>
<gene>
    <name evidence="1" type="ORF">DealDRAFT_2849</name>
</gene>
<name>C0GK40_DETAL</name>
<dbReference type="AlphaFoldDB" id="C0GK40"/>
<reference evidence="1 2" key="1">
    <citation type="submission" date="2009-02" db="EMBL/GenBank/DDBJ databases">
        <title>Sequencing of the draft genome and assembly of Dethiobacter alkaliphilus AHT 1.</title>
        <authorList>
            <consortium name="US DOE Joint Genome Institute (JGI-PGF)"/>
            <person name="Lucas S."/>
            <person name="Copeland A."/>
            <person name="Lapidus A."/>
            <person name="Glavina del Rio T."/>
            <person name="Dalin E."/>
            <person name="Tice H."/>
            <person name="Bruce D."/>
            <person name="Goodwin L."/>
            <person name="Pitluck S."/>
            <person name="Larimer F."/>
            <person name="Land M.L."/>
            <person name="Hauser L."/>
            <person name="Muyzer G."/>
        </authorList>
    </citation>
    <scope>NUCLEOTIDE SEQUENCE [LARGE SCALE GENOMIC DNA]</scope>
    <source>
        <strain evidence="1 2">AHT 1</strain>
    </source>
</reference>
<protein>
    <submittedName>
        <fullName evidence="1">Uncharacterized protein</fullName>
    </submittedName>
</protein>
<dbReference type="EMBL" id="ACJM01000020">
    <property type="protein sequence ID" value="EEG76310.1"/>
    <property type="molecule type" value="Genomic_DNA"/>
</dbReference>
<keyword evidence="2" id="KW-1185">Reference proteome</keyword>
<sequence>MNYINALILLNTKQNKLQEVNNLVSEAEIQQCIDRCTQNAMKVRSIANEMVNHRGRYALAEADRNIELSIHLCLDAKEKLK</sequence>
<evidence type="ECO:0000313" key="2">
    <source>
        <dbReference type="Proteomes" id="UP000006443"/>
    </source>
</evidence>
<proteinExistence type="predicted"/>
<evidence type="ECO:0000313" key="1">
    <source>
        <dbReference type="EMBL" id="EEG76310.1"/>
    </source>
</evidence>